<dbReference type="Pfam" id="PF00833">
    <property type="entry name" value="Ribosomal_S17e"/>
    <property type="match status" value="1"/>
</dbReference>
<evidence type="ECO:0000256" key="2">
    <source>
        <dbReference type="ARBA" id="ARBA00022980"/>
    </source>
</evidence>
<evidence type="ECO:0000256" key="3">
    <source>
        <dbReference type="ARBA" id="ARBA00023274"/>
    </source>
</evidence>
<sequence>MGRIKTQLIKRLTMDVIKDSKERCTTQFEDNKKVVAELLGDASKKMRNSVAGYVTRLMKVKEEY</sequence>
<comment type="caution">
    <text evidence="4">The sequence shown here is derived from an EMBL/GenBank/DDBJ whole genome shotgun (WGS) entry which is preliminary data.</text>
</comment>
<dbReference type="InterPro" id="IPR018273">
    <property type="entry name" value="Ribosomal_eS17_CS"/>
</dbReference>
<dbReference type="InterPro" id="IPR001210">
    <property type="entry name" value="Ribosomal_eS17"/>
</dbReference>
<dbReference type="Proteomes" id="UP000266426">
    <property type="component" value="Unassembled WGS sequence"/>
</dbReference>
<dbReference type="GO" id="GO:0006412">
    <property type="term" value="P:translation"/>
    <property type="evidence" value="ECO:0007669"/>
    <property type="project" value="InterPro"/>
</dbReference>
<keyword evidence="3" id="KW-0687">Ribonucleoprotein</keyword>
<proteinExistence type="inferred from homology"/>
<dbReference type="PROSITE" id="PS00712">
    <property type="entry name" value="RIBOSOMAL_S17E"/>
    <property type="match status" value="1"/>
</dbReference>
<evidence type="ECO:0000313" key="4">
    <source>
        <dbReference type="EMBL" id="RJP56778.1"/>
    </source>
</evidence>
<organism evidence="4 5">
    <name type="scientific">Candidatus Auribacter fodinae</name>
    <dbReference type="NCBI Taxonomy" id="2093366"/>
    <lineage>
        <taxon>Bacteria</taxon>
        <taxon>Pseudomonadati</taxon>
        <taxon>Candidatus Auribacterota</taxon>
        <taxon>Candidatus Auribacteria</taxon>
        <taxon>Candidatus Auribacterales</taxon>
        <taxon>Candidatus Auribacteraceae</taxon>
        <taxon>Candidatus Auribacter</taxon>
    </lineage>
</organism>
<dbReference type="GO" id="GO:0003735">
    <property type="term" value="F:structural constituent of ribosome"/>
    <property type="evidence" value="ECO:0007669"/>
    <property type="project" value="InterPro"/>
</dbReference>
<evidence type="ECO:0000256" key="1">
    <source>
        <dbReference type="ARBA" id="ARBA00010444"/>
    </source>
</evidence>
<accession>A0A3A4R3A8</accession>
<dbReference type="GO" id="GO:1990904">
    <property type="term" value="C:ribonucleoprotein complex"/>
    <property type="evidence" value="ECO:0007669"/>
    <property type="project" value="UniProtKB-KW"/>
</dbReference>
<dbReference type="GO" id="GO:0005829">
    <property type="term" value="C:cytosol"/>
    <property type="evidence" value="ECO:0007669"/>
    <property type="project" value="UniProtKB-ARBA"/>
</dbReference>
<dbReference type="NCBIfam" id="NF002242">
    <property type="entry name" value="PRK01151.1"/>
    <property type="match status" value="1"/>
</dbReference>
<dbReference type="InterPro" id="IPR036401">
    <property type="entry name" value="Ribosomal_eS17_sf"/>
</dbReference>
<dbReference type="SUPFAM" id="SSF116820">
    <property type="entry name" value="Rps17e-like"/>
    <property type="match status" value="1"/>
</dbReference>
<dbReference type="Gene3D" id="1.10.60.20">
    <property type="entry name" value="Ribosomal protein S17e-like"/>
    <property type="match status" value="1"/>
</dbReference>
<comment type="similarity">
    <text evidence="1">Belongs to the eukaryotic ribosomal protein eS17 family.</text>
</comment>
<protein>
    <submittedName>
        <fullName evidence="4">30S ribosomal protein S17e</fullName>
    </submittedName>
</protein>
<evidence type="ECO:0000313" key="5">
    <source>
        <dbReference type="Proteomes" id="UP000266426"/>
    </source>
</evidence>
<dbReference type="HAMAP" id="MF_00511">
    <property type="entry name" value="Ribosomal_eS17"/>
    <property type="match status" value="1"/>
</dbReference>
<name>A0A3A4R3A8_9BACT</name>
<gene>
    <name evidence="4" type="ORF">C4541_11545</name>
</gene>
<dbReference type="PANTHER" id="PTHR10732:SF0">
    <property type="entry name" value="40S RIBOSOMAL PROTEIN S17"/>
    <property type="match status" value="1"/>
</dbReference>
<dbReference type="AlphaFoldDB" id="A0A3A4R3A8"/>
<dbReference type="EMBL" id="QZJZ01000091">
    <property type="protein sequence ID" value="RJP56778.1"/>
    <property type="molecule type" value="Genomic_DNA"/>
</dbReference>
<dbReference type="PANTHER" id="PTHR10732">
    <property type="entry name" value="40S RIBOSOMAL PROTEIN S17"/>
    <property type="match status" value="1"/>
</dbReference>
<reference evidence="4 5" key="1">
    <citation type="journal article" date="2017" name="ISME J.">
        <title>Energy and carbon metabolisms in a deep terrestrial subsurface fluid microbial community.</title>
        <authorList>
            <person name="Momper L."/>
            <person name="Jungbluth S.P."/>
            <person name="Lee M.D."/>
            <person name="Amend J.P."/>
        </authorList>
    </citation>
    <scope>NUCLEOTIDE SEQUENCE [LARGE SCALE GENOMIC DNA]</scope>
    <source>
        <strain evidence="4">SURF_26</strain>
    </source>
</reference>
<dbReference type="GO" id="GO:0005840">
    <property type="term" value="C:ribosome"/>
    <property type="evidence" value="ECO:0007669"/>
    <property type="project" value="UniProtKB-KW"/>
</dbReference>
<keyword evidence="2 4" id="KW-0689">Ribosomal protein</keyword>